<keyword evidence="5 7" id="KW-0131">Cell cycle</keyword>
<accession>A0ABT8BPY1</accession>
<dbReference type="InterPro" id="IPR004101">
    <property type="entry name" value="Mur_ligase_C"/>
</dbReference>
<evidence type="ECO:0000313" key="13">
    <source>
        <dbReference type="Proteomes" id="UP001238540"/>
    </source>
</evidence>
<evidence type="ECO:0000256" key="6">
    <source>
        <dbReference type="ARBA" id="ARBA00023316"/>
    </source>
</evidence>
<dbReference type="Proteomes" id="UP001238540">
    <property type="component" value="Unassembled WGS sequence"/>
</dbReference>
<reference evidence="13" key="1">
    <citation type="journal article" date="2019" name="Int. J. Syst. Evol. Microbiol.">
        <title>The Global Catalogue of Microorganisms (GCM) 10K type strain sequencing project: providing services to taxonomists for standard genome sequencing and annotation.</title>
        <authorList>
            <consortium name="The Broad Institute Genomics Platform"/>
            <consortium name="The Broad Institute Genome Sequencing Center for Infectious Disease"/>
            <person name="Wu L."/>
            <person name="Ma J."/>
        </authorList>
    </citation>
    <scope>NUCLEOTIDE SEQUENCE [LARGE SCALE GENOMIC DNA]</scope>
    <source>
        <strain evidence="13">CECT 7398</strain>
    </source>
</reference>
<organism evidence="12 13">
    <name type="scientific">Vibrio ostreicida</name>
    <dbReference type="NCBI Taxonomy" id="526588"/>
    <lineage>
        <taxon>Bacteria</taxon>
        <taxon>Pseudomonadati</taxon>
        <taxon>Pseudomonadota</taxon>
        <taxon>Gammaproteobacteria</taxon>
        <taxon>Vibrionales</taxon>
        <taxon>Vibrionaceae</taxon>
        <taxon>Vibrio</taxon>
    </lineage>
</organism>
<feature type="domain" description="Mur ligase central" evidence="11">
    <location>
        <begin position="117"/>
        <end position="317"/>
    </location>
</feature>
<evidence type="ECO:0000256" key="7">
    <source>
        <dbReference type="HAMAP-Rule" id="MF_00208"/>
    </source>
</evidence>
<comment type="PTM">
    <text evidence="7">Carboxylation is probably crucial for Mg(2+) binding and, consequently, for the gamma-phosphate positioning of ATP.</text>
</comment>
<evidence type="ECO:0000256" key="4">
    <source>
        <dbReference type="ARBA" id="ARBA00022984"/>
    </source>
</evidence>
<protein>
    <recommendedName>
        <fullName evidence="7">UDP-N-acetylmuramoyl-L-alanyl-D-glutamate--2,6-diaminopimelate ligase</fullName>
        <ecNumber evidence="7">6.3.2.13</ecNumber>
    </recommendedName>
    <alternativeName>
        <fullName evidence="7">Meso-A2pm-adding enzyme</fullName>
    </alternativeName>
    <alternativeName>
        <fullName evidence="7">Meso-diaminopimelate-adding enzyme</fullName>
    </alternativeName>
    <alternativeName>
        <fullName evidence="7">UDP-MurNAc-L-Ala-D-Glu:meso-diaminopimelate ligase</fullName>
    </alternativeName>
    <alternativeName>
        <fullName evidence="7">UDP-MurNAc-tripeptide synthetase</fullName>
    </alternativeName>
    <alternativeName>
        <fullName evidence="7">UDP-N-acetylmuramyl-tripeptide synthetase</fullName>
    </alternativeName>
</protein>
<keyword evidence="13" id="KW-1185">Reference proteome</keyword>
<keyword evidence="4 7" id="KW-0573">Peptidoglycan synthesis</keyword>
<keyword evidence="7" id="KW-0547">Nucleotide-binding</keyword>
<name>A0ABT8BPY1_9VIBR</name>
<dbReference type="SUPFAM" id="SSF53623">
    <property type="entry name" value="MurD-like peptide ligases, catalytic domain"/>
    <property type="match status" value="1"/>
</dbReference>
<evidence type="ECO:0000256" key="8">
    <source>
        <dbReference type="RuleBase" id="RU004135"/>
    </source>
</evidence>
<feature type="binding site" evidence="7">
    <location>
        <position position="188"/>
    </location>
    <ligand>
        <name>UDP-N-acetyl-alpha-D-muramoyl-L-alanyl-D-glutamate</name>
        <dbReference type="ChEBI" id="CHEBI:83900"/>
    </ligand>
</feature>
<dbReference type="NCBIfam" id="NF001126">
    <property type="entry name" value="PRK00139.1-4"/>
    <property type="match status" value="1"/>
</dbReference>
<dbReference type="InterPro" id="IPR000713">
    <property type="entry name" value="Mur_ligase_N"/>
</dbReference>
<comment type="pathway">
    <text evidence="7 8">Cell wall biogenesis; peptidoglycan biosynthesis.</text>
</comment>
<dbReference type="Pfam" id="PF02875">
    <property type="entry name" value="Mur_ligase_C"/>
    <property type="match status" value="1"/>
</dbReference>
<comment type="function">
    <text evidence="7">Catalyzes the addition of meso-diaminopimelic acid to the nucleotide precursor UDP-N-acetylmuramoyl-L-alanyl-D-glutamate (UMAG) in the biosynthesis of bacterial cell-wall peptidoglycan.</text>
</comment>
<feature type="domain" description="Mur ligase C-terminal" evidence="10">
    <location>
        <begin position="340"/>
        <end position="466"/>
    </location>
</feature>
<dbReference type="HAMAP" id="MF_00208">
    <property type="entry name" value="MurE"/>
    <property type="match status" value="1"/>
</dbReference>
<feature type="binding site" evidence="7">
    <location>
        <position position="196"/>
    </location>
    <ligand>
        <name>UDP-N-acetyl-alpha-D-muramoyl-L-alanyl-D-glutamate</name>
        <dbReference type="ChEBI" id="CHEBI:83900"/>
    </ligand>
</feature>
<feature type="binding site" evidence="7">
    <location>
        <position position="34"/>
    </location>
    <ligand>
        <name>UDP-N-acetyl-alpha-D-muramoyl-L-alanyl-D-glutamate</name>
        <dbReference type="ChEBI" id="CHEBI:83900"/>
    </ligand>
</feature>
<dbReference type="SUPFAM" id="SSF53244">
    <property type="entry name" value="MurD-like peptide ligases, peptide-binding domain"/>
    <property type="match status" value="1"/>
</dbReference>
<comment type="caution">
    <text evidence="7">Lacks conserved residue(s) required for the propagation of feature annotation.</text>
</comment>
<dbReference type="InterPro" id="IPR005761">
    <property type="entry name" value="UDP-N-AcMur-Glu-dNH2Pim_ligase"/>
</dbReference>
<dbReference type="InterPro" id="IPR013221">
    <property type="entry name" value="Mur_ligase_cen"/>
</dbReference>
<comment type="subcellular location">
    <subcellularLocation>
        <location evidence="7 8">Cytoplasm</location>
    </subcellularLocation>
</comment>
<evidence type="ECO:0000256" key="5">
    <source>
        <dbReference type="ARBA" id="ARBA00023306"/>
    </source>
</evidence>
<keyword evidence="7" id="KW-0460">Magnesium</keyword>
<comment type="catalytic activity">
    <reaction evidence="7">
        <text>UDP-N-acetyl-alpha-D-muramoyl-L-alanyl-D-glutamate + meso-2,6-diaminopimelate + ATP = UDP-N-acetyl-alpha-D-muramoyl-L-alanyl-gamma-D-glutamyl-meso-2,6-diaminopimelate + ADP + phosphate + H(+)</text>
        <dbReference type="Rhea" id="RHEA:23676"/>
        <dbReference type="ChEBI" id="CHEBI:15378"/>
        <dbReference type="ChEBI" id="CHEBI:30616"/>
        <dbReference type="ChEBI" id="CHEBI:43474"/>
        <dbReference type="ChEBI" id="CHEBI:57791"/>
        <dbReference type="ChEBI" id="CHEBI:83900"/>
        <dbReference type="ChEBI" id="CHEBI:83905"/>
        <dbReference type="ChEBI" id="CHEBI:456216"/>
        <dbReference type="EC" id="6.3.2.13"/>
    </reaction>
</comment>
<dbReference type="Gene3D" id="3.90.190.20">
    <property type="entry name" value="Mur ligase, C-terminal domain"/>
    <property type="match status" value="1"/>
</dbReference>
<evidence type="ECO:0000256" key="1">
    <source>
        <dbReference type="ARBA" id="ARBA00005898"/>
    </source>
</evidence>
<dbReference type="Pfam" id="PF08245">
    <property type="entry name" value="Mur_ligase_M"/>
    <property type="match status" value="1"/>
</dbReference>
<keyword evidence="7 12" id="KW-0436">Ligase</keyword>
<keyword evidence="3 7" id="KW-0133">Cell shape</keyword>
<keyword evidence="2 7" id="KW-0132">Cell division</keyword>
<feature type="binding site" evidence="7">
    <location>
        <begin position="161"/>
        <end position="162"/>
    </location>
    <ligand>
        <name>UDP-N-acetyl-alpha-D-muramoyl-L-alanyl-D-glutamate</name>
        <dbReference type="ChEBI" id="CHEBI:83900"/>
    </ligand>
</feature>
<evidence type="ECO:0000256" key="3">
    <source>
        <dbReference type="ARBA" id="ARBA00022960"/>
    </source>
</evidence>
<dbReference type="Gene3D" id="3.40.1390.10">
    <property type="entry name" value="MurE/MurF, N-terminal domain"/>
    <property type="match status" value="1"/>
</dbReference>
<dbReference type="Gene3D" id="3.40.1190.10">
    <property type="entry name" value="Mur-like, catalytic domain"/>
    <property type="match status" value="1"/>
</dbReference>
<feature type="binding site" evidence="7">
    <location>
        <position position="32"/>
    </location>
    <ligand>
        <name>UDP-N-acetyl-alpha-D-muramoyl-L-alanyl-D-glutamate</name>
        <dbReference type="ChEBI" id="CHEBI:83900"/>
    </ligand>
</feature>
<dbReference type="EC" id="6.3.2.13" evidence="7"/>
<evidence type="ECO:0000259" key="10">
    <source>
        <dbReference type="Pfam" id="PF02875"/>
    </source>
</evidence>
<keyword evidence="7" id="KW-0067">ATP-binding</keyword>
<dbReference type="PANTHER" id="PTHR23135">
    <property type="entry name" value="MUR LIGASE FAMILY MEMBER"/>
    <property type="match status" value="1"/>
</dbReference>
<keyword evidence="7" id="KW-0963">Cytoplasm</keyword>
<feature type="binding site" evidence="7">
    <location>
        <position position="468"/>
    </location>
    <ligand>
        <name>meso-2,6-diaminopimelate</name>
        <dbReference type="ChEBI" id="CHEBI:57791"/>
    </ligand>
</feature>
<evidence type="ECO:0000313" key="12">
    <source>
        <dbReference type="EMBL" id="MDN3609165.1"/>
    </source>
</evidence>
<feature type="short sequence motif" description="Meso-diaminopimelate recognition motif" evidence="7">
    <location>
        <begin position="413"/>
        <end position="416"/>
    </location>
</feature>
<comment type="similarity">
    <text evidence="1 7">Belongs to the MurCDEF family. MurE subfamily.</text>
</comment>
<proteinExistence type="inferred from homology"/>
<gene>
    <name evidence="7 12" type="primary">murE</name>
    <name evidence="12" type="ORF">QWZ16_05435</name>
</gene>
<dbReference type="InterPro" id="IPR035911">
    <property type="entry name" value="MurE/MurF_N"/>
</dbReference>
<comment type="cofactor">
    <cofactor evidence="7">
        <name>Mg(2+)</name>
        <dbReference type="ChEBI" id="CHEBI:18420"/>
    </cofactor>
</comment>
<dbReference type="NCBIfam" id="NF001123">
    <property type="entry name" value="PRK00139.1-1"/>
    <property type="match status" value="1"/>
</dbReference>
<keyword evidence="6 7" id="KW-0961">Cell wall biogenesis/degradation</keyword>
<feature type="binding site" evidence="7">
    <location>
        <position position="389"/>
    </location>
    <ligand>
        <name>meso-2,6-diaminopimelate</name>
        <dbReference type="ChEBI" id="CHEBI:57791"/>
    </ligand>
</feature>
<feature type="binding site" evidence="7">
    <location>
        <begin position="413"/>
        <end position="416"/>
    </location>
    <ligand>
        <name>meso-2,6-diaminopimelate</name>
        <dbReference type="ChEBI" id="CHEBI:57791"/>
    </ligand>
</feature>
<dbReference type="InterPro" id="IPR036615">
    <property type="entry name" value="Mur_ligase_C_dom_sf"/>
</dbReference>
<dbReference type="InterPro" id="IPR036565">
    <property type="entry name" value="Mur-like_cat_sf"/>
</dbReference>
<dbReference type="SUPFAM" id="SSF63418">
    <property type="entry name" value="MurE/MurF N-terminal domain"/>
    <property type="match status" value="1"/>
</dbReference>
<feature type="domain" description="Mur ligase N-terminal catalytic" evidence="9">
    <location>
        <begin position="28"/>
        <end position="105"/>
    </location>
</feature>
<dbReference type="PANTHER" id="PTHR23135:SF4">
    <property type="entry name" value="UDP-N-ACETYLMURAMOYL-L-ALANYL-D-GLUTAMATE--2,6-DIAMINOPIMELATE LIGASE MURE HOMOLOG, CHLOROPLASTIC"/>
    <property type="match status" value="1"/>
</dbReference>
<feature type="binding site" evidence="7">
    <location>
        <begin position="119"/>
        <end position="125"/>
    </location>
    <ligand>
        <name>ATP</name>
        <dbReference type="ChEBI" id="CHEBI:30616"/>
    </ligand>
</feature>
<evidence type="ECO:0000259" key="9">
    <source>
        <dbReference type="Pfam" id="PF01225"/>
    </source>
</evidence>
<comment type="caution">
    <text evidence="12">The sequence shown here is derived from an EMBL/GenBank/DDBJ whole genome shotgun (WGS) entry which is preliminary data.</text>
</comment>
<dbReference type="Pfam" id="PF01225">
    <property type="entry name" value="Mur_ligase"/>
    <property type="match status" value="1"/>
</dbReference>
<evidence type="ECO:0000259" key="11">
    <source>
        <dbReference type="Pfam" id="PF08245"/>
    </source>
</evidence>
<feature type="modified residue" description="N6-carboxylysine" evidence="7">
    <location>
        <position position="228"/>
    </location>
</feature>
<evidence type="ECO:0000256" key="2">
    <source>
        <dbReference type="ARBA" id="ARBA00022618"/>
    </source>
</evidence>
<dbReference type="RefSeq" id="WP_170882317.1">
    <property type="nucleotide sequence ID" value="NZ_JABEYA020000002.1"/>
</dbReference>
<sequence>MSKGLTLANLLAPWVDLSSHVSANVVIDRLELDSRRIAQGATFIAIQGHEIDGRTFIGAAVEKGANAIIAQACQKKPHGCVQIIAETPIVYIQNLNAHLSSLANHWLPLKDNRLIGVTGTNGKTTITQLIAQWLGLIGQRAAVLGTAGNGFLDGLEPTLNTTGSAIEIQQALSKYENQGARFTAMEISSHGLVQGRVSALPFAIGVFSNLSRDHLDYHGTMADYAQAKLSLFTQHDCAKKVINVDDPIGAEWIRHLDNAIPVTLSSADAKTGVYAERVAYSQQGITLDFAGDFGRGRLTLPLIGEFNASNALVALATLLALGMRKQALIDTSAQLKPVLGRMELFTAKGKAQIVVDYAHTPDALEKALLALKVHCRGKLWVIFGCGGERDVGKRPMMASIAERFADRVILTEDNPRSECPVSIMSDMLAGLENPDGVKVEHDRFLALEYAVKHSHPSDIILLAGKGHEDYQVLAKGRVDYSDRESAQQILGIIL</sequence>
<dbReference type="NCBIfam" id="TIGR01085">
    <property type="entry name" value="murE"/>
    <property type="match status" value="1"/>
</dbReference>
<feature type="binding site" evidence="7">
    <location>
        <position position="194"/>
    </location>
    <ligand>
        <name>UDP-N-acetyl-alpha-D-muramoyl-L-alanyl-D-glutamate</name>
        <dbReference type="ChEBI" id="CHEBI:83900"/>
    </ligand>
</feature>
<dbReference type="EMBL" id="JAUFQC010000001">
    <property type="protein sequence ID" value="MDN3609165.1"/>
    <property type="molecule type" value="Genomic_DNA"/>
</dbReference>
<dbReference type="GO" id="GO:0008765">
    <property type="term" value="F:UDP-N-acetylmuramoylalanyl-D-glutamate-2,6-diaminopimelate ligase activity"/>
    <property type="evidence" value="ECO:0007669"/>
    <property type="project" value="UniProtKB-EC"/>
</dbReference>
<feature type="binding site" evidence="7">
    <location>
        <position position="464"/>
    </location>
    <ligand>
        <name>meso-2,6-diaminopimelate</name>
        <dbReference type="ChEBI" id="CHEBI:57791"/>
    </ligand>
</feature>
<feature type="binding site" evidence="7">
    <location>
        <position position="160"/>
    </location>
    <ligand>
        <name>UDP-N-acetyl-alpha-D-muramoyl-L-alanyl-D-glutamate</name>
        <dbReference type="ChEBI" id="CHEBI:83900"/>
    </ligand>
</feature>